<protein>
    <recommendedName>
        <fullName evidence="5">Tyrosine-protein kinase ephrin type A/B receptor-like domain-containing protein</fullName>
    </recommendedName>
</protein>
<evidence type="ECO:0000313" key="3">
    <source>
        <dbReference type="EMBL" id="GBF92659.1"/>
    </source>
</evidence>
<keyword evidence="2" id="KW-0732">Signal</keyword>
<reference evidence="3 4" key="1">
    <citation type="journal article" date="2018" name="Sci. Rep.">
        <title>Raphidocelis subcapitata (=Pseudokirchneriella subcapitata) provides an insight into genome evolution and environmental adaptations in the Sphaeropleales.</title>
        <authorList>
            <person name="Suzuki S."/>
            <person name="Yamaguchi H."/>
            <person name="Nakajima N."/>
            <person name="Kawachi M."/>
        </authorList>
    </citation>
    <scope>NUCLEOTIDE SEQUENCE [LARGE SCALE GENOMIC DNA]</scope>
    <source>
        <strain evidence="3 4">NIES-35</strain>
    </source>
</reference>
<dbReference type="OrthoDB" id="560735at2759"/>
<sequence length="599" mass="60778">MARRAALLLAALALCAGAVSAAKDCTGIAGCTDCKYVTTDRKGALLFCTTCGEAGYTLRDKKGRCECADGFYSRTADGRRTGRCNAVDAGYVASAGKIDEPSNVARECLANSQPDATRSRCLCKPGFFQVLGGQTPRCAECVGAMSYNDEPSTRMTCKICPVGKVANTDKTGCVALSESLSGVTSTLNRTISDVSAKVAPSIVATTAKINNLGADLKAGASELQSKAADLSAKAKQGPSALITMAKTRADLELPKLANSLPKLNLTNPLAGKLNLTSGLAGRLNLTGTPLAGKLDPAGALAKFAAGRAAKAAPANDVVLVKATDKAAVAKPAAEAKPAAQAKAADAKLAAEAKPVAANATLPAAAAANVTAPANATTAAAAAPVAANATAPAANATAPVAANATAPAANATEAANEAAPAGKAGRKKAARGGLGGLLGRRAAPGPGEILEITDGAEVSDEVEMQIPDESEEEYDYSDEVVLGPNGEQVSKEETAGFLDDEEEGADGKRKRGARSQGWQDFSIKMGERGIAVPTWESLTGAVPPMEDVPGLEKGASSGIMAAWKMVSAFSKSDDFAELMATVPQNLGTAMRKNKATDYED</sequence>
<accession>A0A2V0NZB1</accession>
<proteinExistence type="predicted"/>
<dbReference type="AlphaFoldDB" id="A0A2V0NZB1"/>
<keyword evidence="4" id="KW-1185">Reference proteome</keyword>
<feature type="chain" id="PRO_5015949956" description="Tyrosine-protein kinase ephrin type A/B receptor-like domain-containing protein" evidence="2">
    <location>
        <begin position="22"/>
        <end position="599"/>
    </location>
</feature>
<evidence type="ECO:0000256" key="2">
    <source>
        <dbReference type="SAM" id="SignalP"/>
    </source>
</evidence>
<dbReference type="Proteomes" id="UP000247498">
    <property type="component" value="Unassembled WGS sequence"/>
</dbReference>
<gene>
    <name evidence="3" type="ORF">Rsub_05028</name>
</gene>
<organism evidence="3 4">
    <name type="scientific">Raphidocelis subcapitata</name>
    <dbReference type="NCBI Taxonomy" id="307507"/>
    <lineage>
        <taxon>Eukaryota</taxon>
        <taxon>Viridiplantae</taxon>
        <taxon>Chlorophyta</taxon>
        <taxon>core chlorophytes</taxon>
        <taxon>Chlorophyceae</taxon>
        <taxon>CS clade</taxon>
        <taxon>Sphaeropleales</taxon>
        <taxon>Selenastraceae</taxon>
        <taxon>Raphidocelis</taxon>
    </lineage>
</organism>
<name>A0A2V0NZB1_9CHLO</name>
<dbReference type="InParanoid" id="A0A2V0NZB1"/>
<comment type="caution">
    <text evidence="3">The sequence shown here is derived from an EMBL/GenBank/DDBJ whole genome shotgun (WGS) entry which is preliminary data.</text>
</comment>
<feature type="region of interest" description="Disordered" evidence="1">
    <location>
        <begin position="435"/>
        <end position="460"/>
    </location>
</feature>
<dbReference type="EMBL" id="BDRX01000034">
    <property type="protein sequence ID" value="GBF92659.1"/>
    <property type="molecule type" value="Genomic_DNA"/>
</dbReference>
<feature type="signal peptide" evidence="2">
    <location>
        <begin position="1"/>
        <end position="21"/>
    </location>
</feature>
<evidence type="ECO:0000313" key="4">
    <source>
        <dbReference type="Proteomes" id="UP000247498"/>
    </source>
</evidence>
<evidence type="ECO:0000256" key="1">
    <source>
        <dbReference type="SAM" id="MobiDB-lite"/>
    </source>
</evidence>
<feature type="region of interest" description="Disordered" evidence="1">
    <location>
        <begin position="482"/>
        <end position="518"/>
    </location>
</feature>
<evidence type="ECO:0008006" key="5">
    <source>
        <dbReference type="Google" id="ProtNLM"/>
    </source>
</evidence>